<feature type="transmembrane region" description="Helical" evidence="2">
    <location>
        <begin position="298"/>
        <end position="317"/>
    </location>
</feature>
<keyword evidence="4" id="KW-1185">Reference proteome</keyword>
<feature type="transmembrane region" description="Helical" evidence="2">
    <location>
        <begin position="99"/>
        <end position="118"/>
    </location>
</feature>
<evidence type="ECO:0000313" key="3">
    <source>
        <dbReference type="EMBL" id="GAA2992254.1"/>
    </source>
</evidence>
<comment type="caution">
    <text evidence="3">The sequence shown here is derived from an EMBL/GenBank/DDBJ whole genome shotgun (WGS) entry which is preliminary data.</text>
</comment>
<reference evidence="3 4" key="1">
    <citation type="journal article" date="2019" name="Int. J. Syst. Evol. Microbiol.">
        <title>The Global Catalogue of Microorganisms (GCM) 10K type strain sequencing project: providing services to taxonomists for standard genome sequencing and annotation.</title>
        <authorList>
            <consortium name="The Broad Institute Genomics Platform"/>
            <consortium name="The Broad Institute Genome Sequencing Center for Infectious Disease"/>
            <person name="Wu L."/>
            <person name="Ma J."/>
        </authorList>
    </citation>
    <scope>NUCLEOTIDE SEQUENCE [LARGE SCALE GENOMIC DNA]</scope>
    <source>
        <strain evidence="3 4">JCM 3106</strain>
    </source>
</reference>
<gene>
    <name evidence="3" type="ORF">GCM10017559_10500</name>
</gene>
<feature type="transmembrane region" description="Helical" evidence="2">
    <location>
        <begin position="355"/>
        <end position="378"/>
    </location>
</feature>
<evidence type="ECO:0000313" key="4">
    <source>
        <dbReference type="Proteomes" id="UP001499930"/>
    </source>
</evidence>
<organism evidence="3 4">
    <name type="scientific">Streptosporangium longisporum</name>
    <dbReference type="NCBI Taxonomy" id="46187"/>
    <lineage>
        <taxon>Bacteria</taxon>
        <taxon>Bacillati</taxon>
        <taxon>Actinomycetota</taxon>
        <taxon>Actinomycetes</taxon>
        <taxon>Streptosporangiales</taxon>
        <taxon>Streptosporangiaceae</taxon>
        <taxon>Streptosporangium</taxon>
    </lineage>
</organism>
<evidence type="ECO:0000256" key="2">
    <source>
        <dbReference type="SAM" id="Phobius"/>
    </source>
</evidence>
<keyword evidence="2" id="KW-0472">Membrane</keyword>
<name>A0ABN3XSM1_9ACTN</name>
<proteinExistence type="predicted"/>
<protein>
    <recommendedName>
        <fullName evidence="5">Glycosyltransferase RgtA/B/C/D-like domain-containing protein</fullName>
    </recommendedName>
</protein>
<evidence type="ECO:0008006" key="5">
    <source>
        <dbReference type="Google" id="ProtNLM"/>
    </source>
</evidence>
<evidence type="ECO:0000256" key="1">
    <source>
        <dbReference type="SAM" id="MobiDB-lite"/>
    </source>
</evidence>
<sequence length="603" mass="64051">MPSPQVTERVPASRAGAPRPPSRDRRVFAVALVLVVGQLAWRATILNRGGFFGDDLNMIGRATAEPLDPGYLFGVYSAHVMPVGMIANKLIVAFGAYDWTVTAAALLLLQLAASLAVYRMLRVLFGTRLAILVPFSLYLFSPLALPAFYWWAAAVQALPLQIAIALAVASHVTYLRSGRGTDALVTGLWFLFGLCSFHLKAVFAIPLLLVLVTVLYFPVRERLRSLAVVLGAYAAVAGAYSILFVLQLDRLHGQSVETPAAEVAGRATARMLGVTFPVLASGGPGTWWYTFYAVPPPLMVGAAWLLVAAVVAVTLFFRRGAWKAWLILAVYLPVLMVPILAGRAFDKALGEEARYLADAVPVLALCLALATLPLLGEARAYRRRIPARGAVRAACVALAVAVTACSVYSGERYVAGTEPGRAEIRSYLASVRATLAAAPPGTDVYPQKTPYDRFGFGYGDEGLSNLTLSPLAPPELAALMRNPRPAARPLVLDPTGRRLVPARLTGPYVAAPGGCFPQQGGVISIPLAHRGGMVVLGLDYRSTARTAAYVRVGGQETEVVFEQGPGKIHVPFTEPGGSVRIEVLSAQAQVCVTGGLFGGPAPG</sequence>
<dbReference type="Proteomes" id="UP001499930">
    <property type="component" value="Unassembled WGS sequence"/>
</dbReference>
<keyword evidence="2" id="KW-1133">Transmembrane helix</keyword>
<feature type="transmembrane region" description="Helical" evidence="2">
    <location>
        <begin position="390"/>
        <end position="409"/>
    </location>
</feature>
<feature type="region of interest" description="Disordered" evidence="1">
    <location>
        <begin position="1"/>
        <end position="22"/>
    </location>
</feature>
<feature type="transmembrane region" description="Helical" evidence="2">
    <location>
        <begin position="187"/>
        <end position="217"/>
    </location>
</feature>
<keyword evidence="2" id="KW-0812">Transmembrane</keyword>
<feature type="transmembrane region" description="Helical" evidence="2">
    <location>
        <begin position="324"/>
        <end position="343"/>
    </location>
</feature>
<feature type="transmembrane region" description="Helical" evidence="2">
    <location>
        <begin position="130"/>
        <end position="152"/>
    </location>
</feature>
<dbReference type="EMBL" id="BAAAWD010000006">
    <property type="protein sequence ID" value="GAA2992254.1"/>
    <property type="molecule type" value="Genomic_DNA"/>
</dbReference>
<feature type="transmembrane region" description="Helical" evidence="2">
    <location>
        <begin position="223"/>
        <end position="246"/>
    </location>
</feature>
<accession>A0ABN3XSM1</accession>
<feature type="transmembrane region" description="Helical" evidence="2">
    <location>
        <begin position="27"/>
        <end position="45"/>
    </location>
</feature>